<dbReference type="Proteomes" id="UP000191980">
    <property type="component" value="Unassembled WGS sequence"/>
</dbReference>
<organism evidence="1 2">
    <name type="scientific">Methyloprofundus sedimenti</name>
    <dbReference type="NCBI Taxonomy" id="1420851"/>
    <lineage>
        <taxon>Bacteria</taxon>
        <taxon>Pseudomonadati</taxon>
        <taxon>Pseudomonadota</taxon>
        <taxon>Gammaproteobacteria</taxon>
        <taxon>Methylococcales</taxon>
        <taxon>Methylococcaceae</taxon>
        <taxon>Methyloprofundus</taxon>
    </lineage>
</organism>
<accession>A0A1V8M8X0</accession>
<reference evidence="1 2" key="1">
    <citation type="submission" date="2015-12" db="EMBL/GenBank/DDBJ databases">
        <authorList>
            <person name="Shamseldin A."/>
            <person name="Moawad H."/>
            <person name="Abd El-Rahim W.M."/>
            <person name="Sadowsky M.J."/>
        </authorList>
    </citation>
    <scope>NUCLEOTIDE SEQUENCE [LARGE SCALE GENOMIC DNA]</scope>
    <source>
        <strain evidence="1 2">WF1</strain>
    </source>
</reference>
<name>A0A1V8M8X0_9GAMM</name>
<evidence type="ECO:0000313" key="2">
    <source>
        <dbReference type="Proteomes" id="UP000191980"/>
    </source>
</evidence>
<dbReference type="AlphaFoldDB" id="A0A1V8M8X0"/>
<dbReference type="EMBL" id="LPUF01000001">
    <property type="protein sequence ID" value="OQK18054.1"/>
    <property type="molecule type" value="Genomic_DNA"/>
</dbReference>
<protein>
    <submittedName>
        <fullName evidence="1">Uncharacterized protein</fullName>
    </submittedName>
</protein>
<dbReference type="STRING" id="1420851.AU255_09420"/>
<keyword evidence="2" id="KW-1185">Reference proteome</keyword>
<evidence type="ECO:0000313" key="1">
    <source>
        <dbReference type="EMBL" id="OQK18054.1"/>
    </source>
</evidence>
<sequence>MITEIFQQALPISSSKYNQTVVDFVDCLKPNMATETLLNQRLLYVPCFFKRDQVKPAASINDL</sequence>
<gene>
    <name evidence="1" type="ORF">AU255_09420</name>
</gene>
<proteinExistence type="predicted"/>
<comment type="caution">
    <text evidence="1">The sequence shown here is derived from an EMBL/GenBank/DDBJ whole genome shotgun (WGS) entry which is preliminary data.</text>
</comment>